<feature type="transmembrane region" description="Helical" evidence="1">
    <location>
        <begin position="12"/>
        <end position="28"/>
    </location>
</feature>
<reference evidence="2 3" key="1">
    <citation type="submission" date="2017-05" db="EMBL/GenBank/DDBJ databases">
        <title>Genome sequencing of Fusobacterium nucleatum subsp. polymorphum KCOM 1001 (=ChDC F119).</title>
        <authorList>
            <person name="Kook J.-K."/>
            <person name="Park S.-N."/>
            <person name="Lim Y.K."/>
            <person name="Roh H."/>
        </authorList>
    </citation>
    <scope>NUCLEOTIDE SEQUENCE [LARGE SCALE GENOMIC DNA]</scope>
    <source>
        <strain evidence="2 3">KCOM 1001</strain>
    </source>
</reference>
<keyword evidence="1" id="KW-0812">Transmembrane</keyword>
<dbReference type="RefSeq" id="WP_088389276.1">
    <property type="nucleotide sequence ID" value="NZ_NHRT01000001.1"/>
</dbReference>
<evidence type="ECO:0000256" key="1">
    <source>
        <dbReference type="SAM" id="Phobius"/>
    </source>
</evidence>
<accession>A0A246EHT5</accession>
<dbReference type="EMBL" id="NHRT01000001">
    <property type="protein sequence ID" value="OWP26185.1"/>
    <property type="molecule type" value="Genomic_DNA"/>
</dbReference>
<protein>
    <submittedName>
        <fullName evidence="2">Uncharacterized protein</fullName>
    </submittedName>
</protein>
<name>A0A246EHT5_FUSNP</name>
<dbReference type="AlphaFoldDB" id="A0A246EHT5"/>
<gene>
    <name evidence="2" type="ORF">CA839_10100</name>
</gene>
<proteinExistence type="predicted"/>
<evidence type="ECO:0000313" key="3">
    <source>
        <dbReference type="Proteomes" id="UP000197470"/>
    </source>
</evidence>
<sequence length="96" mass="10468">MSSNNEDFWDFLGLGALALLGASAYYVYKKANSEAKKDEAIAEKIKNSENIKILEELPSISTDAINLGKRGYMLNSNNLSALELKGAPISDEVLDL</sequence>
<dbReference type="Proteomes" id="UP000197470">
    <property type="component" value="Unassembled WGS sequence"/>
</dbReference>
<organism evidence="2 3">
    <name type="scientific">Fusobacterium nucleatum subsp. polymorphum</name>
    <name type="common">Fusobacterium polymorphum</name>
    <dbReference type="NCBI Taxonomy" id="76857"/>
    <lineage>
        <taxon>Bacteria</taxon>
        <taxon>Fusobacteriati</taxon>
        <taxon>Fusobacteriota</taxon>
        <taxon>Fusobacteriia</taxon>
        <taxon>Fusobacteriales</taxon>
        <taxon>Fusobacteriaceae</taxon>
        <taxon>Fusobacterium</taxon>
    </lineage>
</organism>
<keyword evidence="1" id="KW-0472">Membrane</keyword>
<comment type="caution">
    <text evidence="2">The sequence shown here is derived from an EMBL/GenBank/DDBJ whole genome shotgun (WGS) entry which is preliminary data.</text>
</comment>
<keyword evidence="1" id="KW-1133">Transmembrane helix</keyword>
<evidence type="ECO:0000313" key="2">
    <source>
        <dbReference type="EMBL" id="OWP26185.1"/>
    </source>
</evidence>